<dbReference type="EMBL" id="NVUS01000032">
    <property type="protein sequence ID" value="PCI97214.1"/>
    <property type="molecule type" value="Genomic_DNA"/>
</dbReference>
<keyword evidence="5 9" id="KW-0812">Transmembrane</keyword>
<dbReference type="GO" id="GO:0015288">
    <property type="term" value="F:porin activity"/>
    <property type="evidence" value="ECO:0007669"/>
    <property type="project" value="TreeGrafter"/>
</dbReference>
<keyword evidence="4" id="KW-1134">Transmembrane beta strand</keyword>
<sequence>MHTKLHKLYKDIYLKYLAIYITILMASLMTSCASGKVEVTPLKPLVDEAQIEAIADSEPVDQINKNLFQAGNMQRMTLSFVALKIMSTNPDIEIFSAREAQAKFSVAMSRAKLMPTLDVKVGGGPENVYKPAGNTLGSLRKEASLSLKTTLFDFGKRDKDIAQSEAAYEAAQLRSKDKVDGILLTLANAYLDVLQTRDMARVTSKNIVQIHKFKNLVQSNLDEGNASVADLKKVEARLENARANYVDLKADYETSRENFKKITDFYPVNLQAPPKLSAYEKANFADEEFNLADNKNLLNAVRQDIESLKQKLNALEASDKPVIKIGALADYKENVSGLNDGVFDLRLDLSVKYRLFDGGLKQAEQKKIQAEIREGRALLRKKTQAFEQDMRNADSDQKASAKKNALLATRFRAAAKVVELNGVQFNEGVLTVFELLDAQAQLLSAKQDLIGNQYQKYRLRYKQLQLADRLLTSLVVAP</sequence>
<evidence type="ECO:0000256" key="4">
    <source>
        <dbReference type="ARBA" id="ARBA00022452"/>
    </source>
</evidence>
<keyword evidence="3" id="KW-0813">Transport</keyword>
<protein>
    <recommendedName>
        <fullName evidence="11">Transporter</fullName>
    </recommendedName>
</protein>
<comment type="subcellular location">
    <subcellularLocation>
        <location evidence="1">Cell outer membrane</location>
    </subcellularLocation>
</comment>
<evidence type="ECO:0000256" key="9">
    <source>
        <dbReference type="SAM" id="Phobius"/>
    </source>
</evidence>
<evidence type="ECO:0008006" key="11">
    <source>
        <dbReference type="Google" id="ProtNLM"/>
    </source>
</evidence>
<evidence type="ECO:0000313" key="10">
    <source>
        <dbReference type="EMBL" id="PCI97214.1"/>
    </source>
</evidence>
<reference key="1">
    <citation type="submission" date="2017-08" db="EMBL/GenBank/DDBJ databases">
        <title>A dynamic microbial community with high functional redundancy inhabits the cold, oxic subseafloor aquifer.</title>
        <authorList>
            <person name="Tully B.J."/>
            <person name="Wheat C.G."/>
            <person name="Glazer B.T."/>
            <person name="Huber J.A."/>
        </authorList>
    </citation>
    <scope>NUCLEOTIDE SEQUENCE [LARGE SCALE GENOMIC DNA]</scope>
</reference>
<keyword evidence="7" id="KW-0998">Cell outer membrane</keyword>
<dbReference type="AlphaFoldDB" id="A0A2A4YR20"/>
<dbReference type="GO" id="GO:0015562">
    <property type="term" value="F:efflux transmembrane transporter activity"/>
    <property type="evidence" value="ECO:0007669"/>
    <property type="project" value="InterPro"/>
</dbReference>
<evidence type="ECO:0000256" key="5">
    <source>
        <dbReference type="ARBA" id="ARBA00022692"/>
    </source>
</evidence>
<evidence type="ECO:0000256" key="2">
    <source>
        <dbReference type="ARBA" id="ARBA00007613"/>
    </source>
</evidence>
<dbReference type="InterPro" id="IPR051906">
    <property type="entry name" value="TolC-like"/>
</dbReference>
<keyword evidence="8" id="KW-0175">Coiled coil</keyword>
<feature type="transmembrane region" description="Helical" evidence="9">
    <location>
        <begin position="12"/>
        <end position="30"/>
    </location>
</feature>
<evidence type="ECO:0000256" key="8">
    <source>
        <dbReference type="SAM" id="Coils"/>
    </source>
</evidence>
<organism evidence="10">
    <name type="scientific">OCS116 cluster bacterium</name>
    <dbReference type="NCBI Taxonomy" id="2030921"/>
    <lineage>
        <taxon>Bacteria</taxon>
        <taxon>Pseudomonadati</taxon>
        <taxon>Pseudomonadota</taxon>
        <taxon>Alphaproteobacteria</taxon>
        <taxon>OCS116 cluster</taxon>
    </lineage>
</organism>
<accession>A0A2A4YR20</accession>
<dbReference type="Gene3D" id="1.20.1600.10">
    <property type="entry name" value="Outer membrane efflux proteins (OEP)"/>
    <property type="match status" value="1"/>
</dbReference>
<comment type="caution">
    <text evidence="10">The sequence shown here is derived from an EMBL/GenBank/DDBJ whole genome shotgun (WGS) entry which is preliminary data.</text>
</comment>
<keyword evidence="9" id="KW-1133">Transmembrane helix</keyword>
<dbReference type="PROSITE" id="PS51257">
    <property type="entry name" value="PROKAR_LIPOPROTEIN"/>
    <property type="match status" value="1"/>
</dbReference>
<name>A0A2A4YR20_9PROT</name>
<dbReference type="Pfam" id="PF02321">
    <property type="entry name" value="OEP"/>
    <property type="match status" value="2"/>
</dbReference>
<evidence type="ECO:0000256" key="3">
    <source>
        <dbReference type="ARBA" id="ARBA00022448"/>
    </source>
</evidence>
<comment type="similarity">
    <text evidence="2">Belongs to the outer membrane factor (OMF) (TC 1.B.17) family.</text>
</comment>
<dbReference type="PANTHER" id="PTHR30026">
    <property type="entry name" value="OUTER MEMBRANE PROTEIN TOLC"/>
    <property type="match status" value="1"/>
</dbReference>
<evidence type="ECO:0000256" key="7">
    <source>
        <dbReference type="ARBA" id="ARBA00023237"/>
    </source>
</evidence>
<dbReference type="InterPro" id="IPR003423">
    <property type="entry name" value="OMP_efflux"/>
</dbReference>
<evidence type="ECO:0000256" key="1">
    <source>
        <dbReference type="ARBA" id="ARBA00004442"/>
    </source>
</evidence>
<reference evidence="10" key="2">
    <citation type="journal article" date="2018" name="ISME J.">
        <title>A dynamic microbial community with high functional redundancy inhabits the cold, oxic subseafloor aquifer.</title>
        <authorList>
            <person name="Tully B.J."/>
            <person name="Wheat C.G."/>
            <person name="Glazer B.T."/>
            <person name="Huber J.A."/>
        </authorList>
    </citation>
    <scope>NUCLEOTIDE SEQUENCE</scope>
    <source>
        <strain evidence="10">NORP83</strain>
    </source>
</reference>
<dbReference type="PANTHER" id="PTHR30026:SF22">
    <property type="entry name" value="OUTER MEMBRANE EFFLUX PROTEIN"/>
    <property type="match status" value="1"/>
</dbReference>
<evidence type="ECO:0000256" key="6">
    <source>
        <dbReference type="ARBA" id="ARBA00023136"/>
    </source>
</evidence>
<feature type="coiled-coil region" evidence="8">
    <location>
        <begin position="291"/>
        <end position="318"/>
    </location>
</feature>
<gene>
    <name evidence="10" type="ORF">COB13_16090</name>
</gene>
<dbReference type="SUPFAM" id="SSF56954">
    <property type="entry name" value="Outer membrane efflux proteins (OEP)"/>
    <property type="match status" value="1"/>
</dbReference>
<proteinExistence type="inferred from homology"/>
<keyword evidence="6 9" id="KW-0472">Membrane</keyword>
<feature type="coiled-coil region" evidence="8">
    <location>
        <begin position="231"/>
        <end position="258"/>
    </location>
</feature>
<dbReference type="GO" id="GO:1990281">
    <property type="term" value="C:efflux pump complex"/>
    <property type="evidence" value="ECO:0007669"/>
    <property type="project" value="TreeGrafter"/>
</dbReference>
<dbReference type="GO" id="GO:0009279">
    <property type="term" value="C:cell outer membrane"/>
    <property type="evidence" value="ECO:0007669"/>
    <property type="project" value="UniProtKB-SubCell"/>
</dbReference>